<evidence type="ECO:0000313" key="3">
    <source>
        <dbReference type="Proteomes" id="UP000318995"/>
    </source>
</evidence>
<proteinExistence type="predicted"/>
<dbReference type="Gene3D" id="1.10.10.2910">
    <property type="match status" value="1"/>
</dbReference>
<organism evidence="2 3">
    <name type="scientific">Botrimarina hoheduenensis</name>
    <dbReference type="NCBI Taxonomy" id="2528000"/>
    <lineage>
        <taxon>Bacteria</taxon>
        <taxon>Pseudomonadati</taxon>
        <taxon>Planctomycetota</taxon>
        <taxon>Planctomycetia</taxon>
        <taxon>Pirellulales</taxon>
        <taxon>Lacipirellulaceae</taxon>
        <taxon>Botrimarina</taxon>
    </lineage>
</organism>
<dbReference type="AlphaFoldDB" id="A0A5C5WE34"/>
<comment type="caution">
    <text evidence="2">The sequence shown here is derived from an EMBL/GenBank/DDBJ whole genome shotgun (WGS) entry which is preliminary data.</text>
</comment>
<sequence length="270" mass="30484">MLADVSPEEMRRALDRVAEDLLWEAAVDRPPVDAFRVAHELGLRVIRDERIAERGRFVRGVGTAHGAVVLGAEARPERRHWAVAHEVGEAFCHRLFELVGADPLEAGVLREEAANALAGRLLVPRRWLARVYLDTNHNLFHTKQVFATASHELIARRLIEALDEPLVVSLFDHDQLVWRRSTAVGTKLPLLRSERLGQRRAHLLGQPVLLDAAATDSPLLRSAIVRCWPIHEPGWKREILFTELGDGLDLDLPDDTYHEPFQPDHESWAA</sequence>
<dbReference type="EMBL" id="SJPH01000001">
    <property type="protein sequence ID" value="TWT48727.1"/>
    <property type="molecule type" value="Genomic_DNA"/>
</dbReference>
<dbReference type="OrthoDB" id="282833at2"/>
<evidence type="ECO:0000259" key="1">
    <source>
        <dbReference type="Pfam" id="PF06114"/>
    </source>
</evidence>
<accession>A0A5C5WE34</accession>
<name>A0A5C5WE34_9BACT</name>
<dbReference type="InterPro" id="IPR010359">
    <property type="entry name" value="IrrE_HExxH"/>
</dbReference>
<dbReference type="Proteomes" id="UP000318995">
    <property type="component" value="Unassembled WGS sequence"/>
</dbReference>
<protein>
    <recommendedName>
        <fullName evidence="1">IrrE N-terminal-like domain-containing protein</fullName>
    </recommendedName>
</protein>
<feature type="domain" description="IrrE N-terminal-like" evidence="1">
    <location>
        <begin position="65"/>
        <end position="141"/>
    </location>
</feature>
<evidence type="ECO:0000313" key="2">
    <source>
        <dbReference type="EMBL" id="TWT48727.1"/>
    </source>
</evidence>
<dbReference type="RefSeq" id="WP_146571006.1">
    <property type="nucleotide sequence ID" value="NZ_SJPH01000001.1"/>
</dbReference>
<dbReference type="Pfam" id="PF06114">
    <property type="entry name" value="Peptidase_M78"/>
    <property type="match status" value="1"/>
</dbReference>
<keyword evidence="3" id="KW-1185">Reference proteome</keyword>
<reference evidence="2 3" key="1">
    <citation type="submission" date="2019-02" db="EMBL/GenBank/DDBJ databases">
        <title>Deep-cultivation of Planctomycetes and their phenomic and genomic characterization uncovers novel biology.</title>
        <authorList>
            <person name="Wiegand S."/>
            <person name="Jogler M."/>
            <person name="Boedeker C."/>
            <person name="Pinto D."/>
            <person name="Vollmers J."/>
            <person name="Rivas-Marin E."/>
            <person name="Kohn T."/>
            <person name="Peeters S.H."/>
            <person name="Heuer A."/>
            <person name="Rast P."/>
            <person name="Oberbeckmann S."/>
            <person name="Bunk B."/>
            <person name="Jeske O."/>
            <person name="Meyerdierks A."/>
            <person name="Storesund J.E."/>
            <person name="Kallscheuer N."/>
            <person name="Luecker S."/>
            <person name="Lage O.M."/>
            <person name="Pohl T."/>
            <person name="Merkel B.J."/>
            <person name="Hornburger P."/>
            <person name="Mueller R.-W."/>
            <person name="Bruemmer F."/>
            <person name="Labrenz M."/>
            <person name="Spormann A.M."/>
            <person name="Op Den Camp H."/>
            <person name="Overmann J."/>
            <person name="Amann R."/>
            <person name="Jetten M.S.M."/>
            <person name="Mascher T."/>
            <person name="Medema M.H."/>
            <person name="Devos D.P."/>
            <person name="Kaster A.-K."/>
            <person name="Ovreas L."/>
            <person name="Rohde M."/>
            <person name="Galperin M.Y."/>
            <person name="Jogler C."/>
        </authorList>
    </citation>
    <scope>NUCLEOTIDE SEQUENCE [LARGE SCALE GENOMIC DNA]</scope>
    <source>
        <strain evidence="2 3">Pla111</strain>
    </source>
</reference>
<gene>
    <name evidence="2" type="ORF">Pla111_05020</name>
</gene>